<feature type="domain" description="Glycosyl hydrolases family 2 sugar binding" evidence="5">
    <location>
        <begin position="33"/>
        <end position="167"/>
    </location>
</feature>
<protein>
    <recommendedName>
        <fullName evidence="9">Beta-galactosidase</fullName>
    </recommendedName>
</protein>
<dbReference type="GO" id="GO:0005975">
    <property type="term" value="P:carbohydrate metabolic process"/>
    <property type="evidence" value="ECO:0007669"/>
    <property type="project" value="InterPro"/>
</dbReference>
<dbReference type="PANTHER" id="PTHR42732:SF1">
    <property type="entry name" value="BETA-MANNOSIDASE"/>
    <property type="match status" value="1"/>
</dbReference>
<sequence>MGNTVGFASPVPPVSGRQTVDLNRDWRFARGDVPGAENARFDDSTWSRVTVPHTWNAEDGQDGGGDYFRGVGWYRRSLVVPPQAAGRKLWLQFDGANTTAVVWVNGVRLGAHKGGYSRFRFDVTSVLRPGRANVVAVSVSNAPDATVAPLSGDFTMGGGLYRDVSLVVTDRVHVAMLDFGGPGVYLRQRDVSTGQATIDVTTKLDGGNAKVRSRIIGEHGRTVAQGTTGVRPAGTSVAQTLVIDRPRFWAGRADPFTYQVAVDVLDPRTGRVMDTVTEPLGVRTVSVDPDKGLHLNGNHLRVQGVNLHQDRIGKGFAISPSELAEDFRLMSEMGVNAVRTAHYQHGPRFYDLADRHGFLVWTEIPLVNLTGTDPGFRTNIEQQTSELVRQNFNHPSVVFWGLGNELWNDTPEVNELVAALTRQVTAERPGGMTAYASCCVWDRGTLNSHAEISGYNKYFGWYTDSTADFGKWADELHAADPWRRIGMSEYGAGASVHQHEERPARPVPDSDWHPEEYQASFHEDYWRAIESRPYLWGGFVWVMFDFASDGRSEGDTYGRNDKGLVTGDRAIRKDAYYWYQANWTRTPVVHLGSGRWTERTVPKTDVKVYTNADTVTLHINGTQVGTARSGADRVVVWPDVSLSPGPNVVTVSGVKDGRTHTDQATWTLTGR</sequence>
<dbReference type="InterPro" id="IPR006101">
    <property type="entry name" value="Glyco_hydro_2"/>
</dbReference>
<dbReference type="Proteomes" id="UP000093695">
    <property type="component" value="Chromosome"/>
</dbReference>
<dbReference type="Gene3D" id="3.20.20.80">
    <property type="entry name" value="Glycosidases"/>
    <property type="match status" value="1"/>
</dbReference>
<dbReference type="Pfam" id="PF02836">
    <property type="entry name" value="Glyco_hydro_2_C"/>
    <property type="match status" value="1"/>
</dbReference>
<keyword evidence="3" id="KW-0326">Glycosidase</keyword>
<dbReference type="InterPro" id="IPR013783">
    <property type="entry name" value="Ig-like_fold"/>
</dbReference>
<evidence type="ECO:0000313" key="7">
    <source>
        <dbReference type="EMBL" id="ANN21975.1"/>
    </source>
</evidence>
<feature type="domain" description="Glycoside hydrolase family 2 catalytic" evidence="4">
    <location>
        <begin position="290"/>
        <end position="572"/>
    </location>
</feature>
<feature type="domain" description="DUF4982" evidence="6">
    <location>
        <begin position="603"/>
        <end position="658"/>
    </location>
</feature>
<dbReference type="KEGG" id="aori:SD37_23530"/>
<dbReference type="InterPro" id="IPR036156">
    <property type="entry name" value="Beta-gal/glucu_dom_sf"/>
</dbReference>
<name>A0A193CCE3_AMYOR</name>
<dbReference type="InterPro" id="IPR032311">
    <property type="entry name" value="DUF4982"/>
</dbReference>
<dbReference type="InterPro" id="IPR006103">
    <property type="entry name" value="Glyco_hydro_2_cat"/>
</dbReference>
<keyword evidence="8" id="KW-1185">Reference proteome</keyword>
<gene>
    <name evidence="7" type="ORF">SD37_23530</name>
</gene>
<dbReference type="eggNOG" id="COG3250">
    <property type="taxonomic scope" value="Bacteria"/>
</dbReference>
<evidence type="ECO:0000256" key="3">
    <source>
        <dbReference type="ARBA" id="ARBA00023295"/>
    </source>
</evidence>
<dbReference type="PANTHER" id="PTHR42732">
    <property type="entry name" value="BETA-GALACTOSIDASE"/>
    <property type="match status" value="1"/>
</dbReference>
<dbReference type="PRINTS" id="PR00132">
    <property type="entry name" value="GLHYDRLASE2"/>
</dbReference>
<keyword evidence="2" id="KW-0378">Hydrolase</keyword>
<dbReference type="STRING" id="31958.SD37_23530"/>
<comment type="similarity">
    <text evidence="1">Belongs to the glycosyl hydrolase 2 family.</text>
</comment>
<organism evidence="7 8">
    <name type="scientific">Amycolatopsis orientalis</name>
    <name type="common">Nocardia orientalis</name>
    <dbReference type="NCBI Taxonomy" id="31958"/>
    <lineage>
        <taxon>Bacteria</taxon>
        <taxon>Bacillati</taxon>
        <taxon>Actinomycetota</taxon>
        <taxon>Actinomycetes</taxon>
        <taxon>Pseudonocardiales</taxon>
        <taxon>Pseudonocardiaceae</taxon>
        <taxon>Amycolatopsis</taxon>
    </lineage>
</organism>
<proteinExistence type="inferred from homology"/>
<accession>A0A193CCE3</accession>
<dbReference type="InterPro" id="IPR006104">
    <property type="entry name" value="Glyco_hydro_2_N"/>
</dbReference>
<dbReference type="InterPro" id="IPR017853">
    <property type="entry name" value="GH"/>
</dbReference>
<evidence type="ECO:0000259" key="5">
    <source>
        <dbReference type="Pfam" id="PF02837"/>
    </source>
</evidence>
<dbReference type="EMBL" id="CP016174">
    <property type="protein sequence ID" value="ANN21975.1"/>
    <property type="molecule type" value="Genomic_DNA"/>
</dbReference>
<evidence type="ECO:0000313" key="8">
    <source>
        <dbReference type="Proteomes" id="UP000093695"/>
    </source>
</evidence>
<dbReference type="SUPFAM" id="SSF49303">
    <property type="entry name" value="beta-Galactosidase/glucuronidase domain"/>
    <property type="match status" value="1"/>
</dbReference>
<dbReference type="SUPFAM" id="SSF49785">
    <property type="entry name" value="Galactose-binding domain-like"/>
    <property type="match status" value="1"/>
</dbReference>
<evidence type="ECO:0000256" key="1">
    <source>
        <dbReference type="ARBA" id="ARBA00007401"/>
    </source>
</evidence>
<evidence type="ECO:0008006" key="9">
    <source>
        <dbReference type="Google" id="ProtNLM"/>
    </source>
</evidence>
<dbReference type="InterPro" id="IPR051913">
    <property type="entry name" value="GH2_Domain-Containing"/>
</dbReference>
<dbReference type="Gene3D" id="2.60.40.10">
    <property type="entry name" value="Immunoglobulins"/>
    <property type="match status" value="2"/>
</dbReference>
<dbReference type="InterPro" id="IPR008979">
    <property type="entry name" value="Galactose-bd-like_sf"/>
</dbReference>
<evidence type="ECO:0000259" key="4">
    <source>
        <dbReference type="Pfam" id="PF02836"/>
    </source>
</evidence>
<dbReference type="AlphaFoldDB" id="A0A193CCE3"/>
<evidence type="ECO:0000256" key="2">
    <source>
        <dbReference type="ARBA" id="ARBA00022801"/>
    </source>
</evidence>
<evidence type="ECO:0000259" key="6">
    <source>
        <dbReference type="Pfam" id="PF16355"/>
    </source>
</evidence>
<dbReference type="Pfam" id="PF02837">
    <property type="entry name" value="Glyco_hydro_2_N"/>
    <property type="match status" value="1"/>
</dbReference>
<reference evidence="7 8" key="1">
    <citation type="journal article" date="2015" name="Genome Announc.">
        <title>Draft Genome Sequence of Norvancomycin-Producing Strain Amycolatopsis orientalis CPCC200066.</title>
        <authorList>
            <person name="Lei X."/>
            <person name="Yuan F."/>
            <person name="Shi Y."/>
            <person name="Li X."/>
            <person name="Wang L."/>
            <person name="Hong B."/>
        </authorList>
    </citation>
    <scope>NUCLEOTIDE SEQUENCE [LARGE SCALE GENOMIC DNA]</scope>
    <source>
        <strain evidence="7 8">B-37</strain>
    </source>
</reference>
<dbReference type="GO" id="GO:0004553">
    <property type="term" value="F:hydrolase activity, hydrolyzing O-glycosyl compounds"/>
    <property type="evidence" value="ECO:0007669"/>
    <property type="project" value="InterPro"/>
</dbReference>
<dbReference type="Pfam" id="PF16355">
    <property type="entry name" value="DUF4982"/>
    <property type="match status" value="1"/>
</dbReference>
<dbReference type="Gene3D" id="2.60.120.260">
    <property type="entry name" value="Galactose-binding domain-like"/>
    <property type="match status" value="1"/>
</dbReference>
<dbReference type="SUPFAM" id="SSF51445">
    <property type="entry name" value="(Trans)glycosidases"/>
    <property type="match status" value="1"/>
</dbReference>